<protein>
    <submittedName>
        <fullName evidence="2">Uncharacterized protein</fullName>
    </submittedName>
</protein>
<gene>
    <name evidence="2" type="ORF">MBLL_03454</name>
    <name evidence="3" type="ORF">OICFNHDK_3685</name>
</gene>
<keyword evidence="4" id="KW-1185">Reference proteome</keyword>
<dbReference type="EMBL" id="LR743511">
    <property type="protein sequence ID" value="CAA2144331.1"/>
    <property type="molecule type" value="Genomic_DNA"/>
</dbReference>
<dbReference type="EMBL" id="BPQF01000019">
    <property type="protein sequence ID" value="GJD41206.1"/>
    <property type="molecule type" value="Genomic_DNA"/>
</dbReference>
<feature type="chain" id="PRO_5044628482" evidence="1">
    <location>
        <begin position="21"/>
        <end position="75"/>
    </location>
</feature>
<sequence length="75" mass="7872">MKRTMIALALAMRSAEAALANPPVDDVNAGHCLELKINGQAASCNNDLRLVDDGKTGVKMVVGFTTAQTPDMKNG</sequence>
<reference evidence="3" key="1">
    <citation type="journal article" date="2016" name="Front. Microbiol.">
        <title>Genome Sequence of the Piezophilic, Mesophilic Sulfate-Reducing Bacterium Desulfovibrio indicus J2T.</title>
        <authorList>
            <person name="Cao J."/>
            <person name="Maignien L."/>
            <person name="Shao Z."/>
            <person name="Alain K."/>
            <person name="Jebbar M."/>
        </authorList>
    </citation>
    <scope>NUCLEOTIDE SEQUENCE</scope>
    <source>
        <strain evidence="3">DSM 21893</strain>
    </source>
</reference>
<organism evidence="2">
    <name type="scientific">Methylobacterium bullatum</name>
    <dbReference type="NCBI Taxonomy" id="570505"/>
    <lineage>
        <taxon>Bacteria</taxon>
        <taxon>Pseudomonadati</taxon>
        <taxon>Pseudomonadota</taxon>
        <taxon>Alphaproteobacteria</taxon>
        <taxon>Hyphomicrobiales</taxon>
        <taxon>Methylobacteriaceae</taxon>
        <taxon>Methylobacterium</taxon>
    </lineage>
</organism>
<dbReference type="Proteomes" id="UP001055307">
    <property type="component" value="Unassembled WGS sequence"/>
</dbReference>
<reference evidence="3" key="3">
    <citation type="submission" date="2021-08" db="EMBL/GenBank/DDBJ databases">
        <authorList>
            <person name="Tani A."/>
            <person name="Ola A."/>
            <person name="Ogura Y."/>
            <person name="Katsura K."/>
            <person name="Hayashi T."/>
        </authorList>
    </citation>
    <scope>NUCLEOTIDE SEQUENCE</scope>
    <source>
        <strain evidence="3">DSM 21893</strain>
    </source>
</reference>
<dbReference type="RefSeq" id="WP_056141900.1">
    <property type="nucleotide sequence ID" value="NZ_BPQF01000019.1"/>
</dbReference>
<reference evidence="2" key="2">
    <citation type="submission" date="2019-12" db="EMBL/GenBank/DDBJ databases">
        <authorList>
            <person name="Cremers G."/>
        </authorList>
    </citation>
    <scope>NUCLEOTIDE SEQUENCE</scope>
    <source>
        <strain evidence="2">Mbul2</strain>
    </source>
</reference>
<accession>A0A679KFZ2</accession>
<name>A0A679KFZ2_9HYPH</name>
<evidence type="ECO:0000256" key="1">
    <source>
        <dbReference type="SAM" id="SignalP"/>
    </source>
</evidence>
<feature type="signal peptide" evidence="1">
    <location>
        <begin position="1"/>
        <end position="20"/>
    </location>
</feature>
<dbReference type="AlphaFoldDB" id="A0A679KFZ2"/>
<keyword evidence="1" id="KW-0732">Signal</keyword>
<proteinExistence type="predicted"/>
<evidence type="ECO:0000313" key="4">
    <source>
        <dbReference type="Proteomes" id="UP001055307"/>
    </source>
</evidence>
<evidence type="ECO:0000313" key="3">
    <source>
        <dbReference type="EMBL" id="GJD41206.1"/>
    </source>
</evidence>
<evidence type="ECO:0000313" key="2">
    <source>
        <dbReference type="EMBL" id="CAA2144331.1"/>
    </source>
</evidence>